<evidence type="ECO:0000313" key="7">
    <source>
        <dbReference type="EMBL" id="GAG67902.1"/>
    </source>
</evidence>
<dbReference type="EMBL" id="BART01009407">
    <property type="protein sequence ID" value="GAG67902.1"/>
    <property type="molecule type" value="Genomic_DNA"/>
</dbReference>
<dbReference type="InterPro" id="IPR029063">
    <property type="entry name" value="SAM-dependent_MTases_sf"/>
</dbReference>
<keyword evidence="1" id="KW-0963">Cytoplasm</keyword>
<keyword evidence="5" id="KW-0819">tRNA processing</keyword>
<dbReference type="InterPro" id="IPR030382">
    <property type="entry name" value="MeTrfase_TRM5/TYW2"/>
</dbReference>
<dbReference type="Pfam" id="PF02475">
    <property type="entry name" value="TRM5-TYW2_MTfase"/>
    <property type="match status" value="1"/>
</dbReference>
<dbReference type="GO" id="GO:0005737">
    <property type="term" value="C:cytoplasm"/>
    <property type="evidence" value="ECO:0007669"/>
    <property type="project" value="TreeGrafter"/>
</dbReference>
<gene>
    <name evidence="7" type="ORF">S01H4_20852</name>
</gene>
<dbReference type="AlphaFoldDB" id="X1ADE1"/>
<keyword evidence="2" id="KW-0489">Methyltransferase</keyword>
<dbReference type="Gene3D" id="3.40.50.150">
    <property type="entry name" value="Vaccinia Virus protein VP39"/>
    <property type="match status" value="1"/>
</dbReference>
<evidence type="ECO:0000256" key="3">
    <source>
        <dbReference type="ARBA" id="ARBA00022679"/>
    </source>
</evidence>
<evidence type="ECO:0000259" key="6">
    <source>
        <dbReference type="PROSITE" id="PS51684"/>
    </source>
</evidence>
<evidence type="ECO:0000256" key="2">
    <source>
        <dbReference type="ARBA" id="ARBA00022603"/>
    </source>
</evidence>
<dbReference type="CDD" id="cd02440">
    <property type="entry name" value="AdoMet_MTases"/>
    <property type="match status" value="1"/>
</dbReference>
<dbReference type="InterPro" id="IPR056743">
    <property type="entry name" value="TRM5-TYW2-like_MTfase"/>
</dbReference>
<reference evidence="7" key="1">
    <citation type="journal article" date="2014" name="Front. Microbiol.">
        <title>High frequency of phylogenetically diverse reductive dehalogenase-homologous genes in deep subseafloor sedimentary metagenomes.</title>
        <authorList>
            <person name="Kawai M."/>
            <person name="Futagami T."/>
            <person name="Toyoda A."/>
            <person name="Takaki Y."/>
            <person name="Nishi S."/>
            <person name="Hori S."/>
            <person name="Arai W."/>
            <person name="Tsubouchi T."/>
            <person name="Morono Y."/>
            <person name="Uchiyama I."/>
            <person name="Ito T."/>
            <person name="Fujiyama A."/>
            <person name="Inagaki F."/>
            <person name="Takami H."/>
        </authorList>
    </citation>
    <scope>NUCLEOTIDE SEQUENCE</scope>
    <source>
        <strain evidence="7">Expedition CK06-06</strain>
    </source>
</reference>
<accession>X1ADE1</accession>
<comment type="caution">
    <text evidence="7">The sequence shown here is derived from an EMBL/GenBank/DDBJ whole genome shotgun (WGS) entry which is preliminary data.</text>
</comment>
<evidence type="ECO:0000256" key="1">
    <source>
        <dbReference type="ARBA" id="ARBA00022490"/>
    </source>
</evidence>
<proteinExistence type="predicted"/>
<feature type="non-terminal residue" evidence="7">
    <location>
        <position position="1"/>
    </location>
</feature>
<evidence type="ECO:0000256" key="4">
    <source>
        <dbReference type="ARBA" id="ARBA00022691"/>
    </source>
</evidence>
<evidence type="ECO:0000256" key="5">
    <source>
        <dbReference type="ARBA" id="ARBA00022694"/>
    </source>
</evidence>
<name>X1ADE1_9ZZZZ</name>
<dbReference type="SUPFAM" id="SSF53335">
    <property type="entry name" value="S-adenosyl-L-methionine-dependent methyltransferases"/>
    <property type="match status" value="1"/>
</dbReference>
<sequence length="228" mass="25132">FHSIHTNFKTVLAKKGAVSGTTRVRDYTLLAGEDRTKTIHTEYGCRLAVDVAKAYFSPRLLEEHNRIAQLVESGEVVVDMFCGVGPFAIHITKQKEARVIAIDINPTAIDLLCESMGLNKLVGSILPVVADAHDYVNTNELIVDRVIMNHPSGASDFVGEACSILKPGGTMHYYDFIGGETPEDTLKEKVVGLVEKEGWSVKKIGLVRRVRDSAPYEFQMVADTIIQE</sequence>
<feature type="domain" description="SAM-dependent methyltransferase TRM5/TYW2-type" evidence="6">
    <location>
        <begin position="1"/>
        <end position="228"/>
    </location>
</feature>
<dbReference type="PROSITE" id="PS51684">
    <property type="entry name" value="SAM_MT_TRM5_TYW2"/>
    <property type="match status" value="1"/>
</dbReference>
<dbReference type="GO" id="GO:0002939">
    <property type="term" value="P:tRNA N1-guanine methylation"/>
    <property type="evidence" value="ECO:0007669"/>
    <property type="project" value="TreeGrafter"/>
</dbReference>
<dbReference type="GO" id="GO:0008175">
    <property type="term" value="F:tRNA methyltransferase activity"/>
    <property type="evidence" value="ECO:0007669"/>
    <property type="project" value="TreeGrafter"/>
</dbReference>
<dbReference type="PANTHER" id="PTHR23245:SF36">
    <property type="entry name" value="TRNA (GUANINE(37)-N1)-METHYLTRANSFERASE"/>
    <property type="match status" value="1"/>
</dbReference>
<organism evidence="7">
    <name type="scientific">marine sediment metagenome</name>
    <dbReference type="NCBI Taxonomy" id="412755"/>
    <lineage>
        <taxon>unclassified sequences</taxon>
        <taxon>metagenomes</taxon>
        <taxon>ecological metagenomes</taxon>
    </lineage>
</organism>
<keyword evidence="4" id="KW-0949">S-adenosyl-L-methionine</keyword>
<protein>
    <recommendedName>
        <fullName evidence="6">SAM-dependent methyltransferase TRM5/TYW2-type domain-containing protein</fullName>
    </recommendedName>
</protein>
<dbReference type="PANTHER" id="PTHR23245">
    <property type="entry name" value="TRNA METHYLTRANSFERASE"/>
    <property type="match status" value="1"/>
</dbReference>
<keyword evidence="3" id="KW-0808">Transferase</keyword>